<feature type="domain" description="Mannitol dehydrogenase N-terminal" evidence="3">
    <location>
        <begin position="250"/>
        <end position="415"/>
    </location>
</feature>
<evidence type="ECO:0000259" key="3">
    <source>
        <dbReference type="Pfam" id="PF01232"/>
    </source>
</evidence>
<dbReference type="PANTHER" id="PTHR18901">
    <property type="entry name" value="2-DEOXYGLUCOSE-6-PHOSPHATE PHOSPHATASE 2"/>
    <property type="match status" value="1"/>
</dbReference>
<dbReference type="Gene3D" id="1.10.150.240">
    <property type="entry name" value="Putative phosphatase, domain 2"/>
    <property type="match status" value="1"/>
</dbReference>
<evidence type="ECO:0000259" key="4">
    <source>
        <dbReference type="Pfam" id="PF08125"/>
    </source>
</evidence>
<dbReference type="InterPro" id="IPR008927">
    <property type="entry name" value="6-PGluconate_DH-like_C_sf"/>
</dbReference>
<dbReference type="Pfam" id="PF13419">
    <property type="entry name" value="HAD_2"/>
    <property type="match status" value="1"/>
</dbReference>
<dbReference type="PRINTS" id="PR00413">
    <property type="entry name" value="HADHALOGNASE"/>
</dbReference>
<comment type="cofactor">
    <cofactor evidence="1">
        <name>Mg(2+)</name>
        <dbReference type="ChEBI" id="CHEBI:18420"/>
    </cofactor>
</comment>
<dbReference type="InterPro" id="IPR006439">
    <property type="entry name" value="HAD-SF_hydro_IA"/>
</dbReference>
<dbReference type="STRING" id="1608994.TU86_13500"/>
<dbReference type="Gene3D" id="3.40.50.1000">
    <property type="entry name" value="HAD superfamily/HAD-like"/>
    <property type="match status" value="1"/>
</dbReference>
<dbReference type="InterPro" id="IPR023198">
    <property type="entry name" value="PGP-like_dom2"/>
</dbReference>
<dbReference type="Proteomes" id="UP000036325">
    <property type="component" value="Unassembled WGS sequence"/>
</dbReference>
<gene>
    <name evidence="5" type="ORF">TU86_13500</name>
</gene>
<dbReference type="InterPro" id="IPR013118">
    <property type="entry name" value="Mannitol_DH_C"/>
</dbReference>
<keyword evidence="5" id="KW-0378">Hydrolase</keyword>
<dbReference type="InterPro" id="IPR013131">
    <property type="entry name" value="Mannitol_DH_N"/>
</dbReference>
<dbReference type="InterPro" id="IPR036291">
    <property type="entry name" value="NAD(P)-bd_dom_sf"/>
</dbReference>
<proteinExistence type="predicted"/>
<dbReference type="PATRIC" id="fig|1608994.3.peg.3354"/>
<dbReference type="InterPro" id="IPR041492">
    <property type="entry name" value="HAD_2"/>
</dbReference>
<evidence type="ECO:0000256" key="1">
    <source>
        <dbReference type="ARBA" id="ARBA00001946"/>
    </source>
</evidence>
<keyword evidence="2" id="KW-0560">Oxidoreductase</keyword>
<dbReference type="Gene3D" id="3.40.50.720">
    <property type="entry name" value="NAD(P)-binding Rossmann-like Domain"/>
    <property type="match status" value="1"/>
</dbReference>
<sequence length="702" mass="78639">MIYFQGKRILSAIFDMDGTMFDTERLRFKTLKQAAMEIFGSPLSDETLIGSLGLSAKRAEALAKANHGEDFPYAQVRQRADELELAHVRNHGVPIKDGLLDVLERLRRCGLTMAVATSSRRAIAEEYLINANVLKYFDITVCGDEVEQGKPHPEIFLNAASALNCLPEHCLMLEDSENGLLSAIRANGQPILIEDIKSPAPEVKAGALQAYTSMSEFLADLSDCMPHLGVPELTEPFPQALNQFSVGIHGFGAMGGGYLAQIFSHWDGYTRPCEIIAATRSPMLRETIQAFGRYSVRYGATSFDQTIENMNMIDMDDEQAVIRMYDVAEIVGLSLPESAIRKQAGVIAQGLIRRFERRSRVLTLLIVLNKVGGAAFVREQVEAHLRRLASPQLCQRILDNTYFAETVVSRIVSKLSTDALLRQLRIKSKMFENTLSEESRTPATASKKRVPDYERLISRFRPYAQSSQALSQLHLILFNSEPDMPLYAERCGHLLERLRQVKTVADITQTQVIKNLLWNGPHAVIAWYASLLGHTWLGQGMGDTRVSALAHRLIREEVGPALIAQNPEAADAVEDFSQVFLKRCATSFKDPCARVARDPLRKLQRHERIFRSIDLARKHGIPTPSLEFGAALAVHYALRNPNEKDQECLLIRKIYREKGELLSVLSYVGDYNGRPYSGLDPVTDKDLLESISRRFIELKTPN</sequence>
<dbReference type="PANTHER" id="PTHR18901:SF38">
    <property type="entry name" value="PSEUDOURIDINE-5'-PHOSPHATASE"/>
    <property type="match status" value="1"/>
</dbReference>
<dbReference type="Gene3D" id="1.10.1040.10">
    <property type="entry name" value="N-(1-d-carboxylethyl)-l-norvaline Dehydrogenase, domain 2"/>
    <property type="match status" value="1"/>
</dbReference>
<comment type="caution">
    <text evidence="5">The sequence shown here is derived from an EMBL/GenBank/DDBJ whole genome shotgun (WGS) entry which is preliminary data.</text>
</comment>
<dbReference type="Pfam" id="PF01232">
    <property type="entry name" value="Mannitol_dh"/>
    <property type="match status" value="1"/>
</dbReference>
<protein>
    <submittedName>
        <fullName evidence="5">HAD family hydrolase</fullName>
    </submittedName>
</protein>
<dbReference type="SUPFAM" id="SSF48179">
    <property type="entry name" value="6-phosphogluconate dehydrogenase C-terminal domain-like"/>
    <property type="match status" value="1"/>
</dbReference>
<dbReference type="NCBIfam" id="NF046057">
    <property type="entry name" value="bifunc_MtlD"/>
    <property type="match status" value="1"/>
</dbReference>
<dbReference type="SUPFAM" id="SSF51735">
    <property type="entry name" value="NAD(P)-binding Rossmann-fold domains"/>
    <property type="match status" value="1"/>
</dbReference>
<dbReference type="InterPro" id="IPR013328">
    <property type="entry name" value="6PGD_dom2"/>
</dbReference>
<dbReference type="NCBIfam" id="TIGR01509">
    <property type="entry name" value="HAD-SF-IA-v3"/>
    <property type="match status" value="1"/>
</dbReference>
<dbReference type="RefSeq" id="WP_048364824.1">
    <property type="nucleotide sequence ID" value="NZ_JYLF01000005.1"/>
</dbReference>
<dbReference type="Pfam" id="PF08125">
    <property type="entry name" value="Mannitol_dh_C"/>
    <property type="match status" value="1"/>
</dbReference>
<dbReference type="OrthoDB" id="9800058at2"/>
<evidence type="ECO:0000313" key="5">
    <source>
        <dbReference type="EMBL" id="KMN13099.1"/>
    </source>
</evidence>
<feature type="domain" description="Mannitol dehydrogenase C-terminal" evidence="4">
    <location>
        <begin position="516"/>
        <end position="639"/>
    </location>
</feature>
<reference evidence="5 6" key="1">
    <citation type="submission" date="2015-02" db="EMBL/GenBank/DDBJ databases">
        <title>Pseudomonas helleri sp. nov. and Pseudomonas weihenstephanensis sp. nov., isolated from raw cows milk.</title>
        <authorList>
            <person name="von Neubeck M."/>
            <person name="Huptas C."/>
            <person name="Wenning M."/>
            <person name="Scherer S."/>
        </authorList>
    </citation>
    <scope>NUCLEOTIDE SEQUENCE [LARGE SCALE GENOMIC DNA]</scope>
    <source>
        <strain evidence="5 6">DSM 29166</strain>
    </source>
</reference>
<dbReference type="SUPFAM" id="SSF56784">
    <property type="entry name" value="HAD-like"/>
    <property type="match status" value="1"/>
</dbReference>
<dbReference type="InterPro" id="IPR036412">
    <property type="entry name" value="HAD-like_sf"/>
</dbReference>
<dbReference type="AlphaFoldDB" id="A0A0J6IMD9"/>
<dbReference type="GO" id="GO:0016787">
    <property type="term" value="F:hydrolase activity"/>
    <property type="evidence" value="ECO:0007669"/>
    <property type="project" value="UniProtKB-KW"/>
</dbReference>
<accession>A0A0J6IMD9</accession>
<evidence type="ECO:0000256" key="2">
    <source>
        <dbReference type="ARBA" id="ARBA00023002"/>
    </source>
</evidence>
<evidence type="ECO:0000313" key="6">
    <source>
        <dbReference type="Proteomes" id="UP000036325"/>
    </source>
</evidence>
<dbReference type="EMBL" id="JYLF01000005">
    <property type="protein sequence ID" value="KMN13099.1"/>
    <property type="molecule type" value="Genomic_DNA"/>
</dbReference>
<organism evidence="5 6">
    <name type="scientific">Pseudomonas weihenstephanensis</name>
    <dbReference type="NCBI Taxonomy" id="1608994"/>
    <lineage>
        <taxon>Bacteria</taxon>
        <taxon>Pseudomonadati</taxon>
        <taxon>Pseudomonadota</taxon>
        <taxon>Gammaproteobacteria</taxon>
        <taxon>Pseudomonadales</taxon>
        <taxon>Pseudomonadaceae</taxon>
        <taxon>Pseudomonas</taxon>
    </lineage>
</organism>
<name>A0A0J6IMD9_9PSED</name>
<dbReference type="InterPro" id="IPR023214">
    <property type="entry name" value="HAD_sf"/>
</dbReference>
<dbReference type="GO" id="GO:0016491">
    <property type="term" value="F:oxidoreductase activity"/>
    <property type="evidence" value="ECO:0007669"/>
    <property type="project" value="UniProtKB-KW"/>
</dbReference>
<dbReference type="SFLD" id="SFLDG01129">
    <property type="entry name" value="C1.5:_HAD__Beta-PGM__Phosphata"/>
    <property type="match status" value="1"/>
</dbReference>
<dbReference type="SFLD" id="SFLDS00003">
    <property type="entry name" value="Haloacid_Dehalogenase"/>
    <property type="match status" value="1"/>
</dbReference>